<dbReference type="RefSeq" id="WP_132281700.1">
    <property type="nucleotide sequence ID" value="NZ_SMGQ01000011.1"/>
</dbReference>
<proteinExistence type="predicted"/>
<keyword evidence="4" id="KW-1185">Reference proteome</keyword>
<dbReference type="NCBIfam" id="TIGR01898">
    <property type="entry name" value="cas_TM1791_cmr6"/>
    <property type="match status" value="1"/>
</dbReference>
<dbReference type="Proteomes" id="UP000294545">
    <property type="component" value="Unassembled WGS sequence"/>
</dbReference>
<dbReference type="EMBL" id="SMGQ01000011">
    <property type="protein sequence ID" value="TCK98675.1"/>
    <property type="molecule type" value="Genomic_DNA"/>
</dbReference>
<dbReference type="PANTHER" id="PTHR39965:SF1">
    <property type="entry name" value="CRISPR SYSTEM CMR SUBUNIT CMR6"/>
    <property type="match status" value="1"/>
</dbReference>
<accession>A0A4R1MZQ7</accession>
<evidence type="ECO:0000256" key="1">
    <source>
        <dbReference type="ARBA" id="ARBA00023118"/>
    </source>
</evidence>
<reference evidence="3 4" key="1">
    <citation type="submission" date="2019-03" db="EMBL/GenBank/DDBJ databases">
        <title>Genomic Encyclopedia of Type Strains, Phase IV (KMG-IV): sequencing the most valuable type-strain genomes for metagenomic binning, comparative biology and taxonomic classification.</title>
        <authorList>
            <person name="Goeker M."/>
        </authorList>
    </citation>
    <scope>NUCLEOTIDE SEQUENCE [LARGE SCALE GENOMIC DNA]</scope>
    <source>
        <strain evidence="3 4">DSM 24176</strain>
    </source>
</reference>
<dbReference type="Gene3D" id="1.10.520.30">
    <property type="entry name" value="AF1862-like domain"/>
    <property type="match status" value="1"/>
</dbReference>
<dbReference type="InterPro" id="IPR010172">
    <property type="entry name" value="CRISPR-assoc_prot_TM1791"/>
</dbReference>
<dbReference type="InterPro" id="IPR005537">
    <property type="entry name" value="RAMP_III_fam"/>
</dbReference>
<dbReference type="OrthoDB" id="9813956at2"/>
<protein>
    <submittedName>
        <fullName evidence="3">CRISPR type III-B/RAMP module RAMP protein Cmr6</fullName>
    </submittedName>
</protein>
<dbReference type="SUPFAM" id="SSF158568">
    <property type="entry name" value="AF1862-like"/>
    <property type="match status" value="1"/>
</dbReference>
<organism evidence="3 4">
    <name type="scientific">Natranaerovirga hydrolytica</name>
    <dbReference type="NCBI Taxonomy" id="680378"/>
    <lineage>
        <taxon>Bacteria</taxon>
        <taxon>Bacillati</taxon>
        <taxon>Bacillota</taxon>
        <taxon>Clostridia</taxon>
        <taxon>Lachnospirales</taxon>
        <taxon>Natranaerovirgaceae</taxon>
        <taxon>Natranaerovirga</taxon>
    </lineage>
</organism>
<sequence length="331" mass="38088">MRYSKGLIGELKKRTNNQGNIIKLLRDIPMLIRYNGLDLTLDYITKKTKKEDTKEARKNDTLKSNEYMYIQRKAYLDSIIIHNYTKLMGKDDMFVLSCITNQEEINIDAKEIKNISTDNFWLKMNRYTQVKSKETSEDINNSFFVNINEKMKGIIDKYNKTYNYNHLELQVETDSKLIIGISEPSVKETSIKLDFIMGVPIIPASTLKGAFRNYLENSKKDNGNLHNWFGTDEKKGKLVFWDAYPVDCKNSSSIIETDVITPHSESCEGGSKKVPIQFPVVKKGTKFEIHISYSNGVEKEKVEEYVNEFIEYGSIGAKETVGYGVLKRGLE</sequence>
<evidence type="ECO:0000259" key="2">
    <source>
        <dbReference type="Pfam" id="PF03787"/>
    </source>
</evidence>
<dbReference type="PANTHER" id="PTHR39965">
    <property type="entry name" value="CRISPR SYSTEM CMR SUBUNIT CMR6"/>
    <property type="match status" value="1"/>
</dbReference>
<gene>
    <name evidence="3" type="ORF">EDC19_1108</name>
</gene>
<keyword evidence="1" id="KW-0051">Antiviral defense</keyword>
<feature type="domain" description="CRISPR type III-associated protein" evidence="2">
    <location>
        <begin position="171"/>
        <end position="327"/>
    </location>
</feature>
<dbReference type="InterPro" id="IPR023101">
    <property type="entry name" value="AF1862-like_dom_sf"/>
</dbReference>
<evidence type="ECO:0000313" key="4">
    <source>
        <dbReference type="Proteomes" id="UP000294545"/>
    </source>
</evidence>
<comment type="caution">
    <text evidence="3">The sequence shown here is derived from an EMBL/GenBank/DDBJ whole genome shotgun (WGS) entry which is preliminary data.</text>
</comment>
<dbReference type="AlphaFoldDB" id="A0A4R1MZQ7"/>
<name>A0A4R1MZQ7_9FIRM</name>
<evidence type="ECO:0000313" key="3">
    <source>
        <dbReference type="EMBL" id="TCK98675.1"/>
    </source>
</evidence>
<dbReference type="GO" id="GO:0051607">
    <property type="term" value="P:defense response to virus"/>
    <property type="evidence" value="ECO:0007669"/>
    <property type="project" value="UniProtKB-KW"/>
</dbReference>
<dbReference type="Pfam" id="PF03787">
    <property type="entry name" value="RAMPs"/>
    <property type="match status" value="1"/>
</dbReference>